<comment type="caution">
    <text evidence="1">The sequence shown here is derived from an EMBL/GenBank/DDBJ whole genome shotgun (WGS) entry which is preliminary data.</text>
</comment>
<dbReference type="EMBL" id="JBHEZZ010000017">
    <property type="protein sequence ID" value="MFC1404916.1"/>
    <property type="molecule type" value="Genomic_DNA"/>
</dbReference>
<dbReference type="InterPro" id="IPR008183">
    <property type="entry name" value="Aldose_1/G6P_1-epimerase"/>
</dbReference>
<keyword evidence="2" id="KW-1185">Reference proteome</keyword>
<evidence type="ECO:0000313" key="2">
    <source>
        <dbReference type="Proteomes" id="UP001592528"/>
    </source>
</evidence>
<accession>A0ABV6UU48</accession>
<dbReference type="Gene3D" id="2.70.98.10">
    <property type="match status" value="1"/>
</dbReference>
<protein>
    <submittedName>
        <fullName evidence="1">Aldose 1-epimerase</fullName>
    </submittedName>
</protein>
<proteinExistence type="predicted"/>
<dbReference type="Proteomes" id="UP001592528">
    <property type="component" value="Unassembled WGS sequence"/>
</dbReference>
<sequence length="285" mass="31054">MPRSAASSAAPADAAVLLTAGDVEVTVLPGDGCRLGSLRIGGTELLRTGQDPAAQGKGVFAYGSFPMVPWAGRVDHGRWRNGGERHELPVDMPPHAIHGTGVRTAWREAAPVGATSAAYYYDLTEPWPYAGRVTQLFELTPESLRTTLSVETAEVSFPAMAGWHPWFRKQLSPDGAAARLDFEPSWQEERGSDHLPTGNRISPVDGPRDDCFGLPYGVDATLVWEDELSLEIKAGCDWLVVFDEQDDAICVEPQTGPPNGLNTAPRLVTRIDPLEVSTTWTWRRH</sequence>
<dbReference type="Pfam" id="PF01263">
    <property type="entry name" value="Aldose_epim"/>
    <property type="match status" value="1"/>
</dbReference>
<dbReference type="RefSeq" id="WP_030258013.1">
    <property type="nucleotide sequence ID" value="NZ_JBHEZZ010000017.1"/>
</dbReference>
<reference evidence="1 2" key="1">
    <citation type="submission" date="2024-09" db="EMBL/GenBank/DDBJ databases">
        <authorList>
            <person name="Lee S.D."/>
        </authorList>
    </citation>
    <scope>NUCLEOTIDE SEQUENCE [LARGE SCALE GENOMIC DNA]</scope>
    <source>
        <strain evidence="1 2">N1-5</strain>
    </source>
</reference>
<evidence type="ECO:0000313" key="1">
    <source>
        <dbReference type="EMBL" id="MFC1404916.1"/>
    </source>
</evidence>
<gene>
    <name evidence="1" type="ORF">ACEZDJ_26900</name>
</gene>
<dbReference type="SUPFAM" id="SSF74650">
    <property type="entry name" value="Galactose mutarotase-like"/>
    <property type="match status" value="1"/>
</dbReference>
<dbReference type="InterPro" id="IPR014718">
    <property type="entry name" value="GH-type_carb-bd"/>
</dbReference>
<organism evidence="1 2">
    <name type="scientific">Streptacidiphilus cavernicola</name>
    <dbReference type="NCBI Taxonomy" id="3342716"/>
    <lineage>
        <taxon>Bacteria</taxon>
        <taxon>Bacillati</taxon>
        <taxon>Actinomycetota</taxon>
        <taxon>Actinomycetes</taxon>
        <taxon>Kitasatosporales</taxon>
        <taxon>Streptomycetaceae</taxon>
        <taxon>Streptacidiphilus</taxon>
    </lineage>
</organism>
<name>A0ABV6UU48_9ACTN</name>
<dbReference type="InterPro" id="IPR011013">
    <property type="entry name" value="Gal_mutarotase_sf_dom"/>
</dbReference>